<keyword evidence="7" id="KW-0234">DNA repair</keyword>
<dbReference type="RefSeq" id="WP_304540165.1">
    <property type="nucleotide sequence ID" value="NZ_JARPTC010000001.1"/>
</dbReference>
<dbReference type="AlphaFoldDB" id="A0AAW7Z8A9"/>
<evidence type="ECO:0000256" key="1">
    <source>
        <dbReference type="ARBA" id="ARBA00001286"/>
    </source>
</evidence>
<keyword evidence="5" id="KW-0808">Transferase</keyword>
<evidence type="ECO:0000256" key="3">
    <source>
        <dbReference type="ARBA" id="ARBA00011918"/>
    </source>
</evidence>
<accession>A0AAW7Z8A9</accession>
<sequence>MRIQVIETSEGYCAALWQSEKLAGLTLPHGEKGEAIATLGRYVGEELRSLPIGMNLGLYQQQLASDMVDYFNGVSVAFNVQLCWDRLTDFQRSVLEVVSRIPYGSFLSYGNIAKEIGKPKGARAVGGAVGSNPWLLVVPCHRVLASNGGLGGFSSGLSWKRRLLKIESIKYSG</sequence>
<dbReference type="Pfam" id="PF01035">
    <property type="entry name" value="DNA_binding_1"/>
    <property type="match status" value="1"/>
</dbReference>
<proteinExistence type="inferred from homology"/>
<reference evidence="10" key="2">
    <citation type="submission" date="2023-03" db="EMBL/GenBank/DDBJ databases">
        <authorList>
            <person name="Zhang Z."/>
        </authorList>
    </citation>
    <scope>NUCLEOTIDE SEQUENCE</scope>
    <source>
        <strain evidence="10">DSA</strain>
    </source>
</reference>
<organism evidence="10 11">
    <name type="scientific">Desulforamulus aquiferis</name>
    <dbReference type="NCBI Taxonomy" id="1397668"/>
    <lineage>
        <taxon>Bacteria</taxon>
        <taxon>Bacillati</taxon>
        <taxon>Bacillota</taxon>
        <taxon>Clostridia</taxon>
        <taxon>Eubacteriales</taxon>
        <taxon>Peptococcaceae</taxon>
        <taxon>Desulforamulus</taxon>
    </lineage>
</organism>
<dbReference type="PANTHER" id="PTHR10815">
    <property type="entry name" value="METHYLATED-DNA--PROTEIN-CYSTEINE METHYLTRANSFERASE"/>
    <property type="match status" value="1"/>
</dbReference>
<evidence type="ECO:0000256" key="6">
    <source>
        <dbReference type="ARBA" id="ARBA00022763"/>
    </source>
</evidence>
<evidence type="ECO:0000313" key="11">
    <source>
        <dbReference type="Proteomes" id="UP001172911"/>
    </source>
</evidence>
<dbReference type="CDD" id="cd06445">
    <property type="entry name" value="ATase"/>
    <property type="match status" value="1"/>
</dbReference>
<evidence type="ECO:0000313" key="10">
    <source>
        <dbReference type="EMBL" id="MDO7785623.1"/>
    </source>
</evidence>
<comment type="similarity">
    <text evidence="2">Belongs to the MGMT family.</text>
</comment>
<keyword evidence="4" id="KW-0489">Methyltransferase</keyword>
<dbReference type="GO" id="GO:0003908">
    <property type="term" value="F:methylated-DNA-[protein]-cysteine S-methyltransferase activity"/>
    <property type="evidence" value="ECO:0007669"/>
    <property type="project" value="UniProtKB-EC"/>
</dbReference>
<gene>
    <name evidence="10" type="ORF">P6N53_00035</name>
</gene>
<reference evidence="10" key="1">
    <citation type="journal article" date="2023" name="J. Hazard. Mater.">
        <title>Anaerobic biodegradation of pyrene and benzo[a]pyrene by a new sulfate-reducing Desulforamulus aquiferis strain DSA.</title>
        <authorList>
            <person name="Zhang Z."/>
            <person name="Sun J."/>
            <person name="Gong X."/>
            <person name="Wang C."/>
            <person name="Wang H."/>
        </authorList>
    </citation>
    <scope>NUCLEOTIDE SEQUENCE</scope>
    <source>
        <strain evidence="10">DSA</strain>
    </source>
</reference>
<dbReference type="InterPro" id="IPR001497">
    <property type="entry name" value="MethylDNA_cys_MeTrfase_AS"/>
</dbReference>
<dbReference type="NCBIfam" id="TIGR00589">
    <property type="entry name" value="ogt"/>
    <property type="match status" value="1"/>
</dbReference>
<evidence type="ECO:0000256" key="4">
    <source>
        <dbReference type="ARBA" id="ARBA00022603"/>
    </source>
</evidence>
<dbReference type="Gene3D" id="1.10.10.10">
    <property type="entry name" value="Winged helix-like DNA-binding domain superfamily/Winged helix DNA-binding domain"/>
    <property type="match status" value="1"/>
</dbReference>
<evidence type="ECO:0000256" key="5">
    <source>
        <dbReference type="ARBA" id="ARBA00022679"/>
    </source>
</evidence>
<dbReference type="InterPro" id="IPR036388">
    <property type="entry name" value="WH-like_DNA-bd_sf"/>
</dbReference>
<dbReference type="SUPFAM" id="SSF46767">
    <property type="entry name" value="Methylated DNA-protein cysteine methyltransferase, C-terminal domain"/>
    <property type="match status" value="1"/>
</dbReference>
<dbReference type="GO" id="GO:0032259">
    <property type="term" value="P:methylation"/>
    <property type="evidence" value="ECO:0007669"/>
    <property type="project" value="UniProtKB-KW"/>
</dbReference>
<evidence type="ECO:0000256" key="2">
    <source>
        <dbReference type="ARBA" id="ARBA00008711"/>
    </source>
</evidence>
<comment type="catalytic activity">
    <reaction evidence="8">
        <text>a 6-O-methyl-2'-deoxyguanosine in DNA + L-cysteinyl-[protein] = S-methyl-L-cysteinyl-[protein] + a 2'-deoxyguanosine in DNA</text>
        <dbReference type="Rhea" id="RHEA:24000"/>
        <dbReference type="Rhea" id="RHEA-COMP:10131"/>
        <dbReference type="Rhea" id="RHEA-COMP:10132"/>
        <dbReference type="Rhea" id="RHEA-COMP:11367"/>
        <dbReference type="Rhea" id="RHEA-COMP:11368"/>
        <dbReference type="ChEBI" id="CHEBI:29950"/>
        <dbReference type="ChEBI" id="CHEBI:82612"/>
        <dbReference type="ChEBI" id="CHEBI:85445"/>
        <dbReference type="ChEBI" id="CHEBI:85448"/>
        <dbReference type="EC" id="2.1.1.63"/>
    </reaction>
</comment>
<evidence type="ECO:0000256" key="8">
    <source>
        <dbReference type="ARBA" id="ARBA00049348"/>
    </source>
</evidence>
<name>A0AAW7Z8A9_9FIRM</name>
<keyword evidence="6" id="KW-0227">DNA damage</keyword>
<dbReference type="Proteomes" id="UP001172911">
    <property type="component" value="Unassembled WGS sequence"/>
</dbReference>
<evidence type="ECO:0000256" key="7">
    <source>
        <dbReference type="ARBA" id="ARBA00023204"/>
    </source>
</evidence>
<feature type="domain" description="Methylated-DNA-[protein]-cysteine S-methyltransferase DNA binding" evidence="9">
    <location>
        <begin position="89"/>
        <end position="168"/>
    </location>
</feature>
<comment type="catalytic activity">
    <reaction evidence="1">
        <text>a 4-O-methyl-thymidine in DNA + L-cysteinyl-[protein] = a thymidine in DNA + S-methyl-L-cysteinyl-[protein]</text>
        <dbReference type="Rhea" id="RHEA:53428"/>
        <dbReference type="Rhea" id="RHEA-COMP:10131"/>
        <dbReference type="Rhea" id="RHEA-COMP:10132"/>
        <dbReference type="Rhea" id="RHEA-COMP:13555"/>
        <dbReference type="Rhea" id="RHEA-COMP:13556"/>
        <dbReference type="ChEBI" id="CHEBI:29950"/>
        <dbReference type="ChEBI" id="CHEBI:82612"/>
        <dbReference type="ChEBI" id="CHEBI:137386"/>
        <dbReference type="ChEBI" id="CHEBI:137387"/>
        <dbReference type="EC" id="2.1.1.63"/>
    </reaction>
</comment>
<dbReference type="InterPro" id="IPR036217">
    <property type="entry name" value="MethylDNA_cys_MeTrfase_DNAb"/>
</dbReference>
<dbReference type="InterPro" id="IPR014048">
    <property type="entry name" value="MethylDNA_cys_MeTrfase_DNA-bd"/>
</dbReference>
<dbReference type="PANTHER" id="PTHR10815:SF5">
    <property type="entry name" value="METHYLATED-DNA--PROTEIN-CYSTEINE METHYLTRANSFERASE"/>
    <property type="match status" value="1"/>
</dbReference>
<dbReference type="GO" id="GO:0006281">
    <property type="term" value="P:DNA repair"/>
    <property type="evidence" value="ECO:0007669"/>
    <property type="project" value="UniProtKB-KW"/>
</dbReference>
<dbReference type="EMBL" id="JARPTC010000001">
    <property type="protein sequence ID" value="MDO7785623.1"/>
    <property type="molecule type" value="Genomic_DNA"/>
</dbReference>
<evidence type="ECO:0000259" key="9">
    <source>
        <dbReference type="Pfam" id="PF01035"/>
    </source>
</evidence>
<protein>
    <recommendedName>
        <fullName evidence="3">methylated-DNA--[protein]-cysteine S-methyltransferase</fullName>
        <ecNumber evidence="3">2.1.1.63</ecNumber>
    </recommendedName>
</protein>
<comment type="caution">
    <text evidence="10">The sequence shown here is derived from an EMBL/GenBank/DDBJ whole genome shotgun (WGS) entry which is preliminary data.</text>
</comment>
<dbReference type="FunFam" id="1.10.10.10:FF:000214">
    <property type="entry name" value="Methylated-DNA--protein-cysteine methyltransferase"/>
    <property type="match status" value="1"/>
</dbReference>
<dbReference type="PROSITE" id="PS00374">
    <property type="entry name" value="MGMT"/>
    <property type="match status" value="1"/>
</dbReference>
<keyword evidence="11" id="KW-1185">Reference proteome</keyword>
<dbReference type="EC" id="2.1.1.63" evidence="3"/>